<gene>
    <name evidence="2" type="ORF">L211DRAFT_784131</name>
</gene>
<dbReference type="EMBL" id="ML121539">
    <property type="protein sequence ID" value="RPB25069.1"/>
    <property type="molecule type" value="Genomic_DNA"/>
</dbReference>
<dbReference type="AlphaFoldDB" id="A0A3N4LU29"/>
<dbReference type="SUPFAM" id="SSF49344">
    <property type="entry name" value="CBD9-like"/>
    <property type="match status" value="1"/>
</dbReference>
<dbReference type="InterPro" id="IPR015920">
    <property type="entry name" value="Cellobiose_DH-like_cyt"/>
</dbReference>
<dbReference type="STRING" id="1051890.A0A3N4LU29"/>
<feature type="domain" description="Cellobiose dehydrogenase-like cytochrome" evidence="1">
    <location>
        <begin position="1"/>
        <end position="80"/>
    </location>
</feature>
<protein>
    <recommendedName>
        <fullName evidence="1">Cellobiose dehydrogenase-like cytochrome domain-containing protein</fullName>
    </recommendedName>
</protein>
<dbReference type="Gene3D" id="2.60.40.1210">
    <property type="entry name" value="Cellobiose dehydrogenase, cytochrome domain"/>
    <property type="match status" value="1"/>
</dbReference>
<evidence type="ECO:0000313" key="2">
    <source>
        <dbReference type="EMBL" id="RPB25069.1"/>
    </source>
</evidence>
<feature type="non-terminal residue" evidence="2">
    <location>
        <position position="1"/>
    </location>
</feature>
<reference evidence="2 3" key="1">
    <citation type="journal article" date="2018" name="Nat. Ecol. Evol.">
        <title>Pezizomycetes genomes reveal the molecular basis of ectomycorrhizal truffle lifestyle.</title>
        <authorList>
            <person name="Murat C."/>
            <person name="Payen T."/>
            <person name="Noel B."/>
            <person name="Kuo A."/>
            <person name="Morin E."/>
            <person name="Chen J."/>
            <person name="Kohler A."/>
            <person name="Krizsan K."/>
            <person name="Balestrini R."/>
            <person name="Da Silva C."/>
            <person name="Montanini B."/>
            <person name="Hainaut M."/>
            <person name="Levati E."/>
            <person name="Barry K.W."/>
            <person name="Belfiori B."/>
            <person name="Cichocki N."/>
            <person name="Clum A."/>
            <person name="Dockter R.B."/>
            <person name="Fauchery L."/>
            <person name="Guy J."/>
            <person name="Iotti M."/>
            <person name="Le Tacon F."/>
            <person name="Lindquist E.A."/>
            <person name="Lipzen A."/>
            <person name="Malagnac F."/>
            <person name="Mello A."/>
            <person name="Molinier V."/>
            <person name="Miyauchi S."/>
            <person name="Poulain J."/>
            <person name="Riccioni C."/>
            <person name="Rubini A."/>
            <person name="Sitrit Y."/>
            <person name="Splivallo R."/>
            <person name="Traeger S."/>
            <person name="Wang M."/>
            <person name="Zifcakova L."/>
            <person name="Wipf D."/>
            <person name="Zambonelli A."/>
            <person name="Paolocci F."/>
            <person name="Nowrousian M."/>
            <person name="Ottonello S."/>
            <person name="Baldrian P."/>
            <person name="Spatafora J.W."/>
            <person name="Henrissat B."/>
            <person name="Nagy L.G."/>
            <person name="Aury J.M."/>
            <person name="Wincker P."/>
            <person name="Grigoriev I.V."/>
            <person name="Bonfante P."/>
            <person name="Martin F.M."/>
        </authorList>
    </citation>
    <scope>NUCLEOTIDE SEQUENCE [LARGE SCALE GENOMIC DNA]</scope>
    <source>
        <strain evidence="2 3">ATCC MYA-4762</strain>
    </source>
</reference>
<dbReference type="OrthoDB" id="413885at2759"/>
<evidence type="ECO:0000313" key="3">
    <source>
        <dbReference type="Proteomes" id="UP000267821"/>
    </source>
</evidence>
<name>A0A3N4LU29_9PEZI</name>
<dbReference type="Pfam" id="PF16010">
    <property type="entry name" value="CDH-cyt"/>
    <property type="match status" value="1"/>
</dbReference>
<proteinExistence type="predicted"/>
<organism evidence="2 3">
    <name type="scientific">Terfezia boudieri ATCC MYA-4762</name>
    <dbReference type="NCBI Taxonomy" id="1051890"/>
    <lineage>
        <taxon>Eukaryota</taxon>
        <taxon>Fungi</taxon>
        <taxon>Dikarya</taxon>
        <taxon>Ascomycota</taxon>
        <taxon>Pezizomycotina</taxon>
        <taxon>Pezizomycetes</taxon>
        <taxon>Pezizales</taxon>
        <taxon>Pezizaceae</taxon>
        <taxon>Terfezia</taxon>
    </lineage>
</organism>
<sequence>YFEPSIYTGNAVATTMYSTVNSTHFTWTFRFKNCATWTGSSTGATGFKTSADFTVMGWSLALSGTTNPSDPNSAIIQHDKSMVYS</sequence>
<dbReference type="Proteomes" id="UP000267821">
    <property type="component" value="Unassembled WGS sequence"/>
</dbReference>
<keyword evidence="3" id="KW-1185">Reference proteome</keyword>
<dbReference type="InParanoid" id="A0A3N4LU29"/>
<evidence type="ECO:0000259" key="1">
    <source>
        <dbReference type="Pfam" id="PF16010"/>
    </source>
</evidence>
<accession>A0A3N4LU29</accession>